<dbReference type="Proteomes" id="UP000008064">
    <property type="component" value="Unassembled WGS sequence"/>
</dbReference>
<dbReference type="RefSeq" id="XP_007316416.1">
    <property type="nucleotide sequence ID" value="XM_007316354.1"/>
</dbReference>
<feature type="region of interest" description="Disordered" evidence="1">
    <location>
        <begin position="66"/>
        <end position="89"/>
    </location>
</feature>
<proteinExistence type="predicted"/>
<dbReference type="GeneID" id="18811114"/>
<organism>
    <name type="scientific">Serpula lacrymans var. lacrymans (strain S7.9)</name>
    <name type="common">Dry rot fungus</name>
    <dbReference type="NCBI Taxonomy" id="578457"/>
    <lineage>
        <taxon>Eukaryota</taxon>
        <taxon>Fungi</taxon>
        <taxon>Dikarya</taxon>
        <taxon>Basidiomycota</taxon>
        <taxon>Agaricomycotina</taxon>
        <taxon>Agaricomycetes</taxon>
        <taxon>Agaricomycetidae</taxon>
        <taxon>Boletales</taxon>
        <taxon>Coniophorineae</taxon>
        <taxon>Serpulaceae</taxon>
        <taxon>Serpula</taxon>
    </lineage>
</organism>
<accession>F8NRC4</accession>
<evidence type="ECO:0000313" key="2">
    <source>
        <dbReference type="EMBL" id="EGO26243.1"/>
    </source>
</evidence>
<sequence length="95" mass="10695">MLEDAILDNPDAYGFVARMLHACTLRADLVERLASKIHGREHCKERFLDQYFSLFSRFQPRNERVDWDVHPSPVGGGGESGPGDQGPVVPYAYAF</sequence>
<dbReference type="HOGENOM" id="CLU_2374093_0_0_1"/>
<feature type="compositionally biased region" description="Gly residues" evidence="1">
    <location>
        <begin position="74"/>
        <end position="84"/>
    </location>
</feature>
<dbReference type="KEGG" id="sla:SERLADRAFT_384643"/>
<name>F8NRC4_SERL9</name>
<dbReference type="EMBL" id="GL945432">
    <property type="protein sequence ID" value="EGO26243.1"/>
    <property type="molecule type" value="Genomic_DNA"/>
</dbReference>
<dbReference type="AlphaFoldDB" id="F8NRC4"/>
<evidence type="ECO:0000256" key="1">
    <source>
        <dbReference type="SAM" id="MobiDB-lite"/>
    </source>
</evidence>
<gene>
    <name evidence="2" type="ORF">SERLADRAFT_384643</name>
</gene>
<reference evidence="2" key="1">
    <citation type="submission" date="2011-04" db="EMBL/GenBank/DDBJ databases">
        <title>Evolution of plant cell wall degrading machinery underlies the functional diversity of forest fungi.</title>
        <authorList>
            <consortium name="US DOE Joint Genome Institute (JGI-PGF)"/>
            <person name="Eastwood D.C."/>
            <person name="Floudas D."/>
            <person name="Binder M."/>
            <person name="Majcherczyk A."/>
            <person name="Schneider P."/>
            <person name="Aerts A."/>
            <person name="Asiegbu F.O."/>
            <person name="Baker S.E."/>
            <person name="Barry K."/>
            <person name="Bendiksby M."/>
            <person name="Blumentritt M."/>
            <person name="Coutinho P.M."/>
            <person name="Cullen D."/>
            <person name="Cullen D."/>
            <person name="Gathman A."/>
            <person name="Goodell B."/>
            <person name="Henrissat B."/>
            <person name="Ihrmark K."/>
            <person name="Kauserud H."/>
            <person name="Kohler A."/>
            <person name="LaButti K."/>
            <person name="Lapidus A."/>
            <person name="Lavin J.L."/>
            <person name="Lee Y.-H."/>
            <person name="Lindquist E."/>
            <person name="Lilly W."/>
            <person name="Lucas S."/>
            <person name="Morin E."/>
            <person name="Murat C."/>
            <person name="Oguiza J.A."/>
            <person name="Park J."/>
            <person name="Pisabarro A.G."/>
            <person name="Riley R."/>
            <person name="Rosling A."/>
            <person name="Salamov A."/>
            <person name="Schmidt O."/>
            <person name="Schmutz J."/>
            <person name="Skrede I."/>
            <person name="Stenlid J."/>
            <person name="Wiebenga A."/>
            <person name="Xie X."/>
            <person name="Kues U."/>
            <person name="Hibbett D.S."/>
            <person name="Hoffmeister D."/>
            <person name="Hogberg N."/>
            <person name="Martin F."/>
            <person name="Grigoriev I.V."/>
            <person name="Watkinson S.C."/>
        </authorList>
    </citation>
    <scope>NUCLEOTIDE SEQUENCE</scope>
    <source>
        <strain evidence="2">S7.9</strain>
    </source>
</reference>
<protein>
    <submittedName>
        <fullName evidence="2">Uncharacterized protein</fullName>
    </submittedName>
</protein>